<reference evidence="3" key="3">
    <citation type="submission" date="2024-02" db="UniProtKB">
        <authorList>
            <consortium name="WormBaseParasite"/>
        </authorList>
    </citation>
    <scope>IDENTIFICATION</scope>
    <source>
        <strain evidence="3">pt0022</strain>
    </source>
</reference>
<organism evidence="2 3">
    <name type="scientific">Wuchereria bancrofti</name>
    <dbReference type="NCBI Taxonomy" id="6293"/>
    <lineage>
        <taxon>Eukaryota</taxon>
        <taxon>Metazoa</taxon>
        <taxon>Ecdysozoa</taxon>
        <taxon>Nematoda</taxon>
        <taxon>Chromadorea</taxon>
        <taxon>Rhabditida</taxon>
        <taxon>Spirurina</taxon>
        <taxon>Spiruromorpha</taxon>
        <taxon>Filarioidea</taxon>
        <taxon>Onchocercidae</taxon>
        <taxon>Wuchereria</taxon>
    </lineage>
</organism>
<dbReference type="WBParaSite" id="mrna-Wban_06308">
    <property type="protein sequence ID" value="mrna-Wban_06308"/>
    <property type="gene ID" value="Wban_06308"/>
</dbReference>
<name>A0AAF5PVT6_WUCBA</name>
<proteinExistence type="predicted"/>
<dbReference type="Proteomes" id="UP000093561">
    <property type="component" value="Unassembled WGS sequence"/>
</dbReference>
<keyword evidence="1" id="KW-0175">Coiled coil</keyword>
<reference evidence="2" key="1">
    <citation type="submission" date="2015-03" db="EMBL/GenBank/DDBJ databases">
        <title>Wuchereria bancrofti Genome Sequencing Papua New Guinea Strain.</title>
        <authorList>
            <person name="Small S.T."/>
            <person name="Serre D."/>
            <person name="Zimmerman P.A."/>
        </authorList>
    </citation>
    <scope>NUCLEOTIDE SEQUENCE [LARGE SCALE GENOMIC DNA]</scope>
    <source>
        <strain evidence="2">pt0022</strain>
    </source>
</reference>
<dbReference type="AlphaFoldDB" id="A0AAF5PVT6"/>
<reference evidence="2" key="2">
    <citation type="journal article" date="2016" name="Mol. Ecol.">
        <title>Population genomics of the filarial nematode parasite Wuchereria bancrofti from mosquitoes.</title>
        <authorList>
            <person name="Small S.T."/>
            <person name="Reimer L.J."/>
            <person name="Tisch D.J."/>
            <person name="King C.L."/>
            <person name="Christensen B.M."/>
            <person name="Siba P.M."/>
            <person name="Kazura J.W."/>
            <person name="Serre D."/>
            <person name="Zimmerman P.A."/>
        </authorList>
    </citation>
    <scope>NUCLEOTIDE SEQUENCE</scope>
    <source>
        <strain evidence="2">pt0022</strain>
    </source>
</reference>
<evidence type="ECO:0000313" key="3">
    <source>
        <dbReference type="WBParaSite" id="mrna-Wban_06308"/>
    </source>
</evidence>
<evidence type="ECO:0000256" key="1">
    <source>
        <dbReference type="SAM" id="Coils"/>
    </source>
</evidence>
<feature type="coiled-coil region" evidence="1">
    <location>
        <begin position="93"/>
        <end position="138"/>
    </location>
</feature>
<accession>A0AAF5PVT6</accession>
<evidence type="ECO:0000313" key="2">
    <source>
        <dbReference type="Proteomes" id="UP000093561"/>
    </source>
</evidence>
<sequence>MESENNKTSDGYDQSSNEVALKKDATISDSSKISVFFSKEQQSLVAEDEINDIIKRNEYLKENTTLLKMYLRSLGDLIPSVQKKEGNNFNEMYATMQIELDKAKAQQIELEKLRKSEQELLEKQKSEFEHKKTQWKEKLMDQEKLYSIITRCCKVLSDLNRNNKLGIAHLAQQKNRCKKLQFKVNKVKMTAEQSREKLIRQEQMFREKLDGMKETHEMALKQRDRTISILTKQLKLVIEESAKAQSVSPKTLVHNETQTVTEFETYGPLTDAIFNDEI</sequence>
<protein>
    <submittedName>
        <fullName evidence="3">Uncharacterized protein</fullName>
    </submittedName>
</protein>